<dbReference type="InterPro" id="IPR011109">
    <property type="entry name" value="DNA_bind_recombinase_dom"/>
</dbReference>
<dbReference type="Gene3D" id="3.40.50.1390">
    <property type="entry name" value="Resolvase, N-terminal catalytic domain"/>
    <property type="match status" value="1"/>
</dbReference>
<dbReference type="Proteomes" id="UP000503088">
    <property type="component" value="Chromosome"/>
</dbReference>
<reference evidence="4 5" key="1">
    <citation type="submission" date="2020-01" db="EMBL/GenBank/DDBJ databases">
        <authorList>
            <person name="Gulvik C.A."/>
            <person name="Batra D.G."/>
        </authorList>
    </citation>
    <scope>NUCLEOTIDE SEQUENCE [LARGE SCALE GENOMIC DNA]</scope>
    <source>
        <strain evidence="4 5">W9323</strain>
    </source>
</reference>
<feature type="coiled-coil region" evidence="1">
    <location>
        <begin position="412"/>
        <end position="446"/>
    </location>
</feature>
<dbReference type="Gene3D" id="3.90.1750.20">
    <property type="entry name" value="Putative Large Serine Recombinase, Chain B, Domain 2"/>
    <property type="match status" value="1"/>
</dbReference>
<dbReference type="Pfam" id="PF07508">
    <property type="entry name" value="Recombinase"/>
    <property type="match status" value="1"/>
</dbReference>
<dbReference type="InterPro" id="IPR036162">
    <property type="entry name" value="Resolvase-like_N_sf"/>
</dbReference>
<dbReference type="PANTHER" id="PTHR30461">
    <property type="entry name" value="DNA-INVERTASE FROM LAMBDOID PROPHAGE"/>
    <property type="match status" value="1"/>
</dbReference>
<dbReference type="SMART" id="SM00857">
    <property type="entry name" value="Resolvase"/>
    <property type="match status" value="1"/>
</dbReference>
<keyword evidence="5" id="KW-1185">Reference proteome</keyword>
<dbReference type="InterPro" id="IPR038109">
    <property type="entry name" value="DNA_bind_recomb_sf"/>
</dbReference>
<sequence length="503" mass="59006">MVGIYVRVSTEESAKRGYSIQDQIRDCRKKAGSHTEVLEYVDEGVSGEFLDRPGLSQLREDVKKGWITQIICMDPDRLSRKLMNQLIVTEEFACQGASLIFVNGEYAKTPEGQLFYSMRGAISEFEKAKINERMTRGRKQKARQGRVLRDFQVYGYNYDKNKECFVICEEEATVVRLIFDLFTQPNHQIKGINGIAQYLTKQGIPTKRGAKVWHRQVVRQMLMNRTYIGEFYQNRWNTEGMLGNKFKSSEERVRMRERPKEEWILIPCPPIVDRAIFDYAQTLLKESRRRWAKQGRRDYLLSGLVRCGDCRNTMTGRRAKNWGKYVYEYTDVKNYAGARHPGCGRQMKCKELDQQVWGQILAWLNAPEEIKKAADEMSESLTPTFEETEITRLVQEIEKTKEGRKRLLNLFAQGLEMSEEEVQESIRELKEKEELLCTRLKKMQDRMMEMDQVTCTPEQIQEAVNYYLGKGKEELTYADHKELIRQVAREVLVYEDRVEIHTF</sequence>
<evidence type="ECO:0000259" key="2">
    <source>
        <dbReference type="PROSITE" id="PS51736"/>
    </source>
</evidence>
<dbReference type="GO" id="GO:0003677">
    <property type="term" value="F:DNA binding"/>
    <property type="evidence" value="ECO:0007669"/>
    <property type="project" value="InterPro"/>
</dbReference>
<protein>
    <submittedName>
        <fullName evidence="4">Recombinase family protein</fullName>
    </submittedName>
</protein>
<evidence type="ECO:0000313" key="4">
    <source>
        <dbReference type="EMBL" id="QKG85026.1"/>
    </source>
</evidence>
<dbReference type="AlphaFoldDB" id="A0A7D4B354"/>
<dbReference type="RefSeq" id="WP_173223292.1">
    <property type="nucleotide sequence ID" value="NZ_CP048104.1"/>
</dbReference>
<accession>A0A7D4B354</accession>
<organism evidence="4 5">
    <name type="scientific">Kroppenstedtia pulmonis</name>
    <dbReference type="NCBI Taxonomy" id="1380685"/>
    <lineage>
        <taxon>Bacteria</taxon>
        <taxon>Bacillati</taxon>
        <taxon>Bacillota</taxon>
        <taxon>Bacilli</taxon>
        <taxon>Bacillales</taxon>
        <taxon>Thermoactinomycetaceae</taxon>
        <taxon>Kroppenstedtia</taxon>
    </lineage>
</organism>
<keyword evidence="1" id="KW-0175">Coiled coil</keyword>
<feature type="domain" description="Recombinase" evidence="3">
    <location>
        <begin position="153"/>
        <end position="290"/>
    </location>
</feature>
<dbReference type="GO" id="GO:0000150">
    <property type="term" value="F:DNA strand exchange activity"/>
    <property type="evidence" value="ECO:0007669"/>
    <property type="project" value="InterPro"/>
</dbReference>
<dbReference type="Pfam" id="PF00239">
    <property type="entry name" value="Resolvase"/>
    <property type="match status" value="1"/>
</dbReference>
<gene>
    <name evidence="4" type="ORF">GXN76_11475</name>
</gene>
<dbReference type="PROSITE" id="PS51737">
    <property type="entry name" value="RECOMBINASE_DNA_BIND"/>
    <property type="match status" value="1"/>
</dbReference>
<dbReference type="SUPFAM" id="SSF53041">
    <property type="entry name" value="Resolvase-like"/>
    <property type="match status" value="1"/>
</dbReference>
<evidence type="ECO:0000259" key="3">
    <source>
        <dbReference type="PROSITE" id="PS51737"/>
    </source>
</evidence>
<evidence type="ECO:0000313" key="5">
    <source>
        <dbReference type="Proteomes" id="UP000503088"/>
    </source>
</evidence>
<feature type="domain" description="Resolvase/invertase-type recombinase catalytic" evidence="2">
    <location>
        <begin position="1"/>
        <end position="145"/>
    </location>
</feature>
<dbReference type="InterPro" id="IPR050639">
    <property type="entry name" value="SSR_resolvase"/>
</dbReference>
<dbReference type="PANTHER" id="PTHR30461:SF23">
    <property type="entry name" value="DNA RECOMBINASE-RELATED"/>
    <property type="match status" value="1"/>
</dbReference>
<dbReference type="EMBL" id="CP048104">
    <property type="protein sequence ID" value="QKG85026.1"/>
    <property type="molecule type" value="Genomic_DNA"/>
</dbReference>
<name>A0A7D4B354_9BACL</name>
<dbReference type="PROSITE" id="PS51736">
    <property type="entry name" value="RECOMBINASES_3"/>
    <property type="match status" value="1"/>
</dbReference>
<dbReference type="InterPro" id="IPR025827">
    <property type="entry name" value="Zn_ribbon_recom_dom"/>
</dbReference>
<dbReference type="InterPro" id="IPR006119">
    <property type="entry name" value="Resolv_N"/>
</dbReference>
<proteinExistence type="predicted"/>
<dbReference type="KEGG" id="kpul:GXN76_11475"/>
<dbReference type="CDD" id="cd00338">
    <property type="entry name" value="Ser_Recombinase"/>
    <property type="match status" value="1"/>
</dbReference>
<evidence type="ECO:0000256" key="1">
    <source>
        <dbReference type="SAM" id="Coils"/>
    </source>
</evidence>
<dbReference type="Pfam" id="PF13408">
    <property type="entry name" value="Zn_ribbon_recom"/>
    <property type="match status" value="1"/>
</dbReference>